<feature type="transmembrane region" description="Helical" evidence="6">
    <location>
        <begin position="87"/>
        <end position="108"/>
    </location>
</feature>
<gene>
    <name evidence="8" type="ORF">CKO13_02870</name>
</gene>
<evidence type="ECO:0000256" key="2">
    <source>
        <dbReference type="ARBA" id="ARBA00009399"/>
    </source>
</evidence>
<feature type="domain" description="GtrA/DPMS transmembrane" evidence="7">
    <location>
        <begin position="20"/>
        <end position="147"/>
    </location>
</feature>
<organism evidence="8 9">
    <name type="scientific">Halorhodospira neutriphila</name>
    <dbReference type="NCBI Taxonomy" id="168379"/>
    <lineage>
        <taxon>Bacteria</taxon>
        <taxon>Pseudomonadati</taxon>
        <taxon>Pseudomonadota</taxon>
        <taxon>Gammaproteobacteria</taxon>
        <taxon>Chromatiales</taxon>
        <taxon>Ectothiorhodospiraceae</taxon>
        <taxon>Halorhodospira</taxon>
    </lineage>
</organism>
<accession>A0ABS1E398</accession>
<feature type="transmembrane region" description="Helical" evidence="6">
    <location>
        <begin position="48"/>
        <end position="66"/>
    </location>
</feature>
<evidence type="ECO:0000313" key="9">
    <source>
        <dbReference type="Proteomes" id="UP000738126"/>
    </source>
</evidence>
<dbReference type="PANTHER" id="PTHR38459">
    <property type="entry name" value="PROPHAGE BACTOPRENOL-LINKED GLUCOSE TRANSLOCASE HOMOLOG"/>
    <property type="match status" value="1"/>
</dbReference>
<evidence type="ECO:0000256" key="1">
    <source>
        <dbReference type="ARBA" id="ARBA00004141"/>
    </source>
</evidence>
<reference evidence="8 9" key="1">
    <citation type="journal article" date="2020" name="Microorganisms">
        <title>Osmotic Adaptation and Compatible Solute Biosynthesis of Phototrophic Bacteria as Revealed from Genome Analyses.</title>
        <authorList>
            <person name="Imhoff J.F."/>
            <person name="Rahn T."/>
            <person name="Kunzel S."/>
            <person name="Keller A."/>
            <person name="Neulinger S.C."/>
        </authorList>
    </citation>
    <scope>NUCLEOTIDE SEQUENCE [LARGE SCALE GENOMIC DNA]</scope>
    <source>
        <strain evidence="8 9">DSM 15116</strain>
    </source>
</reference>
<feature type="transmembrane region" description="Helical" evidence="6">
    <location>
        <begin position="120"/>
        <end position="141"/>
    </location>
</feature>
<name>A0ABS1E398_9GAMM</name>
<comment type="caution">
    <text evidence="8">The sequence shown here is derived from an EMBL/GenBank/DDBJ whole genome shotgun (WGS) entry which is preliminary data.</text>
</comment>
<evidence type="ECO:0000256" key="6">
    <source>
        <dbReference type="SAM" id="Phobius"/>
    </source>
</evidence>
<keyword evidence="5 6" id="KW-0472">Membrane</keyword>
<evidence type="ECO:0000313" key="8">
    <source>
        <dbReference type="EMBL" id="MBK1725978.1"/>
    </source>
</evidence>
<sequence length="151" mass="16244">MRQGLQHVIHSSGPVAMFLRFAGVATAISLIDAGGLLALHEAGGVDLLLSRVFSYTAAITAGYFLNRYFTFRTRTSDRSTAADLMRFYGIHGLGGALNYGVFALTLLAGRAVVQGQGLDLWLSLLGIWLGGVAGMCFNFFLSSRMVFDQEA</sequence>
<dbReference type="InterPro" id="IPR051401">
    <property type="entry name" value="GtrA_CellWall_Glycosyl"/>
</dbReference>
<evidence type="ECO:0000256" key="5">
    <source>
        <dbReference type="ARBA" id="ARBA00023136"/>
    </source>
</evidence>
<dbReference type="EMBL" id="NRSH01000018">
    <property type="protein sequence ID" value="MBK1725978.1"/>
    <property type="molecule type" value="Genomic_DNA"/>
</dbReference>
<evidence type="ECO:0000256" key="3">
    <source>
        <dbReference type="ARBA" id="ARBA00022692"/>
    </source>
</evidence>
<evidence type="ECO:0000259" key="7">
    <source>
        <dbReference type="Pfam" id="PF04138"/>
    </source>
</evidence>
<protein>
    <recommendedName>
        <fullName evidence="7">GtrA/DPMS transmembrane domain-containing protein</fullName>
    </recommendedName>
</protein>
<comment type="similarity">
    <text evidence="2">Belongs to the GtrA family.</text>
</comment>
<dbReference type="PANTHER" id="PTHR38459:SF1">
    <property type="entry name" value="PROPHAGE BACTOPRENOL-LINKED GLUCOSE TRANSLOCASE HOMOLOG"/>
    <property type="match status" value="1"/>
</dbReference>
<keyword evidence="4 6" id="KW-1133">Transmembrane helix</keyword>
<feature type="transmembrane region" description="Helical" evidence="6">
    <location>
        <begin position="21"/>
        <end position="42"/>
    </location>
</feature>
<dbReference type="InterPro" id="IPR007267">
    <property type="entry name" value="GtrA_DPMS_TM"/>
</dbReference>
<dbReference type="RefSeq" id="WP_200256622.1">
    <property type="nucleotide sequence ID" value="NZ_NRSH01000018.1"/>
</dbReference>
<comment type="subcellular location">
    <subcellularLocation>
        <location evidence="1">Membrane</location>
        <topology evidence="1">Multi-pass membrane protein</topology>
    </subcellularLocation>
</comment>
<proteinExistence type="inferred from homology"/>
<dbReference type="Proteomes" id="UP000738126">
    <property type="component" value="Unassembled WGS sequence"/>
</dbReference>
<dbReference type="Pfam" id="PF04138">
    <property type="entry name" value="GtrA_DPMS_TM"/>
    <property type="match status" value="1"/>
</dbReference>
<evidence type="ECO:0000256" key="4">
    <source>
        <dbReference type="ARBA" id="ARBA00022989"/>
    </source>
</evidence>
<keyword evidence="9" id="KW-1185">Reference proteome</keyword>
<keyword evidence="3 6" id="KW-0812">Transmembrane</keyword>